<name>A0ABW1VFQ9_9MICO</name>
<sequence>MRVLRSVAVLAISALALSGCSWLAPGTADPALDDFSVADLEAGGIVVVADEAAVASQPTALTLTEVQAERIVAEANAGAGVTGAALEAVAPVPADHPPIDYVLAAYVSQAELPGAKRVQALFDADIDWTHAREIVFPTVAVALFVADMMLLAAEQFGPEQSESGSPASAPPAAAGAATAIRAVWPAEAAGLCSAATGFLSSVIQGLFDVLRVIPGVVDALDGLGVFGKILSGILNAAINLAQGVVEGVVSVITQPILNVMRTAIAALGVASQVMSYFTNERLVVTPKPSNHLSFAVDPGPDVRGSFVASAHSLGGDWPGVVRDCAQASGVALPELIAPGGQTTWTVTSTVPLIIPDSTTTKVSADHTATLDFSTGHESAEAAKGPERTAAAFATASIPRKELGGFLDLAARSVDGVKGDILGRIPGPLQSAAAQVFAATIDPIVARIRAEIAGTVGGVLTLKGDGTVYVTFHAPPDPTPTPRPIAEPDDENFCPDFVAAVEELRAALAATSDLFGWAASVGARFEPLRSRAPAEISADFNLTVDFYQLVGAQDISTAGGVLEAWPGIMNIDGARNHVWSYCGASAFDDGIG</sequence>
<dbReference type="Proteomes" id="UP001596306">
    <property type="component" value="Unassembled WGS sequence"/>
</dbReference>
<dbReference type="RefSeq" id="WP_386731744.1">
    <property type="nucleotide sequence ID" value="NZ_JBHSTP010000003.1"/>
</dbReference>
<comment type="caution">
    <text evidence="2">The sequence shown here is derived from an EMBL/GenBank/DDBJ whole genome shotgun (WGS) entry which is preliminary data.</text>
</comment>
<keyword evidence="3" id="KW-1185">Reference proteome</keyword>
<proteinExistence type="predicted"/>
<feature type="chain" id="PRO_5045850348" description="Lipoprotein" evidence="1">
    <location>
        <begin position="24"/>
        <end position="591"/>
    </location>
</feature>
<reference evidence="3" key="1">
    <citation type="journal article" date="2019" name="Int. J. Syst. Evol. Microbiol.">
        <title>The Global Catalogue of Microorganisms (GCM) 10K type strain sequencing project: providing services to taxonomists for standard genome sequencing and annotation.</title>
        <authorList>
            <consortium name="The Broad Institute Genomics Platform"/>
            <consortium name="The Broad Institute Genome Sequencing Center for Infectious Disease"/>
            <person name="Wu L."/>
            <person name="Ma J."/>
        </authorList>
    </citation>
    <scope>NUCLEOTIDE SEQUENCE [LARGE SCALE GENOMIC DNA]</scope>
    <source>
        <strain evidence="3">CCUG 43304</strain>
    </source>
</reference>
<evidence type="ECO:0008006" key="4">
    <source>
        <dbReference type="Google" id="ProtNLM"/>
    </source>
</evidence>
<accession>A0ABW1VFQ9</accession>
<organism evidence="2 3">
    <name type="scientific">Luethyella okanaganae</name>
    <dbReference type="NCBI Taxonomy" id="69372"/>
    <lineage>
        <taxon>Bacteria</taxon>
        <taxon>Bacillati</taxon>
        <taxon>Actinomycetota</taxon>
        <taxon>Actinomycetes</taxon>
        <taxon>Micrococcales</taxon>
        <taxon>Microbacteriaceae</taxon>
        <taxon>Luethyella</taxon>
    </lineage>
</organism>
<dbReference type="PROSITE" id="PS51257">
    <property type="entry name" value="PROKAR_LIPOPROTEIN"/>
    <property type="match status" value="1"/>
</dbReference>
<keyword evidence="1" id="KW-0732">Signal</keyword>
<gene>
    <name evidence="2" type="ORF">ACFQB0_11710</name>
</gene>
<evidence type="ECO:0000313" key="3">
    <source>
        <dbReference type="Proteomes" id="UP001596306"/>
    </source>
</evidence>
<evidence type="ECO:0000256" key="1">
    <source>
        <dbReference type="SAM" id="SignalP"/>
    </source>
</evidence>
<evidence type="ECO:0000313" key="2">
    <source>
        <dbReference type="EMBL" id="MFC6356771.1"/>
    </source>
</evidence>
<dbReference type="EMBL" id="JBHSTP010000003">
    <property type="protein sequence ID" value="MFC6356771.1"/>
    <property type="molecule type" value="Genomic_DNA"/>
</dbReference>
<feature type="signal peptide" evidence="1">
    <location>
        <begin position="1"/>
        <end position="23"/>
    </location>
</feature>
<protein>
    <recommendedName>
        <fullName evidence="4">Lipoprotein</fullName>
    </recommendedName>
</protein>